<keyword evidence="6 7" id="KW-0472">Membrane</keyword>
<organism evidence="9 10">
    <name type="scientific">Eiseniibacteriota bacterium</name>
    <dbReference type="NCBI Taxonomy" id="2212470"/>
    <lineage>
        <taxon>Bacteria</taxon>
        <taxon>Candidatus Eiseniibacteriota</taxon>
    </lineage>
</organism>
<evidence type="ECO:0000256" key="1">
    <source>
        <dbReference type="ARBA" id="ARBA00004651"/>
    </source>
</evidence>
<dbReference type="GO" id="GO:0055085">
    <property type="term" value="P:transmembrane transport"/>
    <property type="evidence" value="ECO:0007669"/>
    <property type="project" value="InterPro"/>
</dbReference>
<feature type="transmembrane region" description="Helical" evidence="7">
    <location>
        <begin position="42"/>
        <end position="67"/>
    </location>
</feature>
<dbReference type="AlphaFoldDB" id="A0A538SQY9"/>
<dbReference type="EMBL" id="VBOT01000009">
    <property type="protein sequence ID" value="TMQ53793.1"/>
    <property type="molecule type" value="Genomic_DNA"/>
</dbReference>
<evidence type="ECO:0000256" key="2">
    <source>
        <dbReference type="ARBA" id="ARBA00022448"/>
    </source>
</evidence>
<keyword evidence="4 7" id="KW-0812">Transmembrane</keyword>
<keyword evidence="2 7" id="KW-0813">Transport</keyword>
<evidence type="ECO:0000256" key="3">
    <source>
        <dbReference type="ARBA" id="ARBA00022475"/>
    </source>
</evidence>
<keyword evidence="3" id="KW-1003">Cell membrane</keyword>
<dbReference type="Proteomes" id="UP000320184">
    <property type="component" value="Unassembled WGS sequence"/>
</dbReference>
<dbReference type="SUPFAM" id="SSF161098">
    <property type="entry name" value="MetI-like"/>
    <property type="match status" value="1"/>
</dbReference>
<evidence type="ECO:0000313" key="9">
    <source>
        <dbReference type="EMBL" id="TMQ53793.1"/>
    </source>
</evidence>
<evidence type="ECO:0000256" key="7">
    <source>
        <dbReference type="RuleBase" id="RU363032"/>
    </source>
</evidence>
<feature type="transmembrane region" description="Helical" evidence="7">
    <location>
        <begin position="79"/>
        <end position="99"/>
    </location>
</feature>
<name>A0A538SQY9_UNCEI</name>
<dbReference type="GO" id="GO:0005886">
    <property type="term" value="C:plasma membrane"/>
    <property type="evidence" value="ECO:0007669"/>
    <property type="project" value="UniProtKB-SubCell"/>
</dbReference>
<sequence>MVSASLMPAGAANSLPPPLLPRRPTLEHYVELLTRLSLLRCFFNSLMIASLTTVVSMFLNALAGYAFAKLRFPGRDRVFAWLLVGLAVPSQIGMLPLFLVVKGLGLVNTPWGVIITGLASIFGIFLIRQYALSIPDELLDAARVDGASEFHIFRTIVLPLMRPILVTLGAFIFLGTWNDFLWPLIVLSDEKRFTLPVALASLVGEHVQDTELMMAGAVVTVLPVLILFFAVQRHYIRGIMMGSVKG</sequence>
<evidence type="ECO:0000313" key="10">
    <source>
        <dbReference type="Proteomes" id="UP000320184"/>
    </source>
</evidence>
<dbReference type="PROSITE" id="PS50928">
    <property type="entry name" value="ABC_TM1"/>
    <property type="match status" value="1"/>
</dbReference>
<feature type="transmembrane region" description="Helical" evidence="7">
    <location>
        <begin position="111"/>
        <end position="131"/>
    </location>
</feature>
<evidence type="ECO:0000256" key="4">
    <source>
        <dbReference type="ARBA" id="ARBA00022692"/>
    </source>
</evidence>
<dbReference type="Gene3D" id="1.10.3720.10">
    <property type="entry name" value="MetI-like"/>
    <property type="match status" value="1"/>
</dbReference>
<dbReference type="PANTHER" id="PTHR43744">
    <property type="entry name" value="ABC TRANSPORTER PERMEASE PROTEIN MG189-RELATED-RELATED"/>
    <property type="match status" value="1"/>
</dbReference>
<comment type="subcellular location">
    <subcellularLocation>
        <location evidence="1 7">Cell membrane</location>
        <topology evidence="1 7">Multi-pass membrane protein</topology>
    </subcellularLocation>
</comment>
<gene>
    <name evidence="9" type="ORF">E6K73_00805</name>
</gene>
<keyword evidence="5 7" id="KW-1133">Transmembrane helix</keyword>
<dbReference type="PANTHER" id="PTHR43744:SF12">
    <property type="entry name" value="ABC TRANSPORTER PERMEASE PROTEIN MG189-RELATED"/>
    <property type="match status" value="1"/>
</dbReference>
<reference evidence="9 10" key="1">
    <citation type="journal article" date="2019" name="Nat. Microbiol.">
        <title>Mediterranean grassland soil C-N compound turnover is dependent on rainfall and depth, and is mediated by genomically divergent microorganisms.</title>
        <authorList>
            <person name="Diamond S."/>
            <person name="Andeer P.F."/>
            <person name="Li Z."/>
            <person name="Crits-Christoph A."/>
            <person name="Burstein D."/>
            <person name="Anantharaman K."/>
            <person name="Lane K.R."/>
            <person name="Thomas B.C."/>
            <person name="Pan C."/>
            <person name="Northen T.R."/>
            <person name="Banfield J.F."/>
        </authorList>
    </citation>
    <scope>NUCLEOTIDE SEQUENCE [LARGE SCALE GENOMIC DNA]</scope>
    <source>
        <strain evidence="9">WS_3</strain>
    </source>
</reference>
<feature type="domain" description="ABC transmembrane type-1" evidence="8">
    <location>
        <begin position="42"/>
        <end position="231"/>
    </location>
</feature>
<accession>A0A538SQY9</accession>
<comment type="similarity">
    <text evidence="7">Belongs to the binding-protein-dependent transport system permease family.</text>
</comment>
<comment type="caution">
    <text evidence="9">The sequence shown here is derived from an EMBL/GenBank/DDBJ whole genome shotgun (WGS) entry which is preliminary data.</text>
</comment>
<protein>
    <submittedName>
        <fullName evidence="9">Carbohydrate ABC transporter permease</fullName>
    </submittedName>
</protein>
<evidence type="ECO:0000256" key="6">
    <source>
        <dbReference type="ARBA" id="ARBA00023136"/>
    </source>
</evidence>
<proteinExistence type="inferred from homology"/>
<dbReference type="Pfam" id="PF00528">
    <property type="entry name" value="BPD_transp_1"/>
    <property type="match status" value="1"/>
</dbReference>
<feature type="transmembrane region" description="Helical" evidence="7">
    <location>
        <begin position="212"/>
        <end position="231"/>
    </location>
</feature>
<evidence type="ECO:0000259" key="8">
    <source>
        <dbReference type="PROSITE" id="PS50928"/>
    </source>
</evidence>
<dbReference type="InterPro" id="IPR035906">
    <property type="entry name" value="MetI-like_sf"/>
</dbReference>
<evidence type="ECO:0000256" key="5">
    <source>
        <dbReference type="ARBA" id="ARBA00022989"/>
    </source>
</evidence>
<dbReference type="CDD" id="cd06261">
    <property type="entry name" value="TM_PBP2"/>
    <property type="match status" value="1"/>
</dbReference>
<dbReference type="InterPro" id="IPR000515">
    <property type="entry name" value="MetI-like"/>
</dbReference>